<proteinExistence type="predicted"/>
<protein>
    <recommendedName>
        <fullName evidence="3">Gram-positive pilin subunit D1 N-terminal domain-containing protein</fullName>
    </recommendedName>
</protein>
<dbReference type="Proteomes" id="UP000494178">
    <property type="component" value="Unassembled WGS sequence"/>
</dbReference>
<accession>A0A6F9XQB6</accession>
<sequence>MKQSRIITGLMLSTTVLTLASPVAAATNTPANNSEAVSTKQVDKSAATLTTTDETGATSSTTNDKIQTLTEQTMILHKIIAKDGTVKAIVKSTSSAESSSKTLGLTQDKFQGVNGAKFVVYDITDLMNEVIKEKLQVANKDISSNQVDEAVEAQTATNSNEDSSQTEVTKAIPTVKPYVKVTNPTEKSSSSAATSDSTTSSKVDAEKRTESSSSVVSVDTSSKTSSETNNSSTKIDPTLLSQIEALRKDDSLRKELAERASKLDSKQLKEFATVTTEHNKELNEDGVATVKIPLDGKYHAYYVVNTETPKEAHATNAKPIVVLTPVTDEQGLYADSFTVFPKSDAVPEEKQPQDVVTSEKMYQTGKQHQGLLKQLVQFSKRLFKLFQ</sequence>
<dbReference type="Gene3D" id="2.60.40.10">
    <property type="entry name" value="Immunoglobulins"/>
    <property type="match status" value="1"/>
</dbReference>
<dbReference type="EMBL" id="BLAN01000004">
    <property type="protein sequence ID" value="GET07474.1"/>
    <property type="molecule type" value="Genomic_DNA"/>
</dbReference>
<evidence type="ECO:0000256" key="2">
    <source>
        <dbReference type="SAM" id="SignalP"/>
    </source>
</evidence>
<feature type="compositionally biased region" description="Low complexity" evidence="1">
    <location>
        <begin position="211"/>
        <end position="234"/>
    </location>
</feature>
<comment type="caution">
    <text evidence="4">The sequence shown here is derived from an EMBL/GenBank/DDBJ whole genome shotgun (WGS) entry which is preliminary data.</text>
</comment>
<reference evidence="4" key="1">
    <citation type="submission" date="2019-10" db="EMBL/GenBank/DDBJ databases">
        <title>Lactobacillus agilis SY111 Whole Genome Sequencing Project.</title>
        <authorList>
            <person name="Suzuki S."/>
            <person name="Endo A."/>
            <person name="Maeno S."/>
            <person name="Shiwa Y."/>
            <person name="Matsutani M."/>
            <person name="Kajikawa A."/>
        </authorList>
    </citation>
    <scope>NUCLEOTIDE SEQUENCE</scope>
    <source>
        <strain evidence="4">SY111</strain>
    </source>
</reference>
<feature type="compositionally biased region" description="Low complexity" evidence="1">
    <location>
        <begin position="188"/>
        <end position="201"/>
    </location>
</feature>
<name>A0A6F9XQB6_9LACO</name>
<dbReference type="InterPro" id="IPR032364">
    <property type="entry name" value="GramPos_pilinD1_N"/>
</dbReference>
<gene>
    <name evidence="4" type="ORF">SY111_00980</name>
</gene>
<feature type="domain" description="Gram-positive pilin subunit D1 N-terminal" evidence="3">
    <location>
        <begin position="246"/>
        <end position="342"/>
    </location>
</feature>
<feature type="signal peptide" evidence="2">
    <location>
        <begin position="1"/>
        <end position="25"/>
    </location>
</feature>
<dbReference type="RefSeq" id="WP_172576505.1">
    <property type="nucleotide sequence ID" value="NZ_BLAN01000004.1"/>
</dbReference>
<evidence type="ECO:0000259" key="3">
    <source>
        <dbReference type="Pfam" id="PF16555"/>
    </source>
</evidence>
<evidence type="ECO:0000256" key="1">
    <source>
        <dbReference type="SAM" id="MobiDB-lite"/>
    </source>
</evidence>
<dbReference type="Pfam" id="PF16555">
    <property type="entry name" value="GramPos_pilinD1"/>
    <property type="match status" value="1"/>
</dbReference>
<feature type="compositionally biased region" description="Polar residues" evidence="1">
    <location>
        <begin position="154"/>
        <end position="168"/>
    </location>
</feature>
<keyword evidence="2" id="KW-0732">Signal</keyword>
<feature type="region of interest" description="Disordered" evidence="1">
    <location>
        <begin position="150"/>
        <end position="236"/>
    </location>
</feature>
<dbReference type="InterPro" id="IPR013783">
    <property type="entry name" value="Ig-like_fold"/>
</dbReference>
<evidence type="ECO:0000313" key="4">
    <source>
        <dbReference type="EMBL" id="GET07474.1"/>
    </source>
</evidence>
<dbReference type="AlphaFoldDB" id="A0A6F9XQB6"/>
<feature type="chain" id="PRO_5043702975" description="Gram-positive pilin subunit D1 N-terminal domain-containing protein" evidence="2">
    <location>
        <begin position="26"/>
        <end position="387"/>
    </location>
</feature>
<organism evidence="4">
    <name type="scientific">Ligilactobacillus agilis</name>
    <dbReference type="NCBI Taxonomy" id="1601"/>
    <lineage>
        <taxon>Bacteria</taxon>
        <taxon>Bacillati</taxon>
        <taxon>Bacillota</taxon>
        <taxon>Bacilli</taxon>
        <taxon>Lactobacillales</taxon>
        <taxon>Lactobacillaceae</taxon>
        <taxon>Ligilactobacillus</taxon>
    </lineage>
</organism>